<dbReference type="EMBL" id="GGEC01063941">
    <property type="protein sequence ID" value="MBX44425.1"/>
    <property type="molecule type" value="Transcribed_RNA"/>
</dbReference>
<protein>
    <submittedName>
        <fullName evidence="1">Uncharacterized protein</fullName>
    </submittedName>
</protein>
<evidence type="ECO:0000313" key="1">
    <source>
        <dbReference type="EMBL" id="MBX44425.1"/>
    </source>
</evidence>
<name>A0A2P2NPQ9_RHIMU</name>
<reference evidence="1" key="1">
    <citation type="submission" date="2018-02" db="EMBL/GenBank/DDBJ databases">
        <title>Rhizophora mucronata_Transcriptome.</title>
        <authorList>
            <person name="Meera S.P."/>
            <person name="Sreeshan A."/>
            <person name="Augustine A."/>
        </authorList>
    </citation>
    <scope>NUCLEOTIDE SEQUENCE</scope>
    <source>
        <tissue evidence="1">Leaf</tissue>
    </source>
</reference>
<organism evidence="1">
    <name type="scientific">Rhizophora mucronata</name>
    <name type="common">Asiatic mangrove</name>
    <dbReference type="NCBI Taxonomy" id="61149"/>
    <lineage>
        <taxon>Eukaryota</taxon>
        <taxon>Viridiplantae</taxon>
        <taxon>Streptophyta</taxon>
        <taxon>Embryophyta</taxon>
        <taxon>Tracheophyta</taxon>
        <taxon>Spermatophyta</taxon>
        <taxon>Magnoliopsida</taxon>
        <taxon>eudicotyledons</taxon>
        <taxon>Gunneridae</taxon>
        <taxon>Pentapetalae</taxon>
        <taxon>rosids</taxon>
        <taxon>fabids</taxon>
        <taxon>Malpighiales</taxon>
        <taxon>Rhizophoraceae</taxon>
        <taxon>Rhizophora</taxon>
    </lineage>
</organism>
<sequence>MQDKSVIFLAKIGDIYSKFKFNISVA</sequence>
<accession>A0A2P2NPQ9</accession>
<dbReference type="AlphaFoldDB" id="A0A2P2NPQ9"/>
<proteinExistence type="predicted"/>